<dbReference type="EMBL" id="JAVRJZ010000007">
    <property type="protein sequence ID" value="KAK2720963.1"/>
    <property type="molecule type" value="Genomic_DNA"/>
</dbReference>
<feature type="region of interest" description="Disordered" evidence="1">
    <location>
        <begin position="146"/>
        <end position="171"/>
    </location>
</feature>
<evidence type="ECO:0000313" key="2">
    <source>
        <dbReference type="EMBL" id="KAK2720963.1"/>
    </source>
</evidence>
<proteinExistence type="predicted"/>
<evidence type="ECO:0000313" key="3">
    <source>
        <dbReference type="Proteomes" id="UP001187531"/>
    </source>
</evidence>
<feature type="region of interest" description="Disordered" evidence="1">
    <location>
        <begin position="43"/>
        <end position="69"/>
    </location>
</feature>
<sequence>SVVALIVWLVDYTKPAIPRQVRYETERTSWRRLVAWFCPPEEDPRLSPPSVLQASTQPPTSDQPRREPLNQTNPVVACALTMGAPYAFQTAVSATTFRGIANSSVVALIVWLVDYTKPAIPRQVRYETERTSWRRLVAWFCPPEEDPRLSPPSVLQASTQPPTSDQPRREPLNQINPVVACALTKGARYAFQTAVSATTFRGLANSSVVALIVWLVDYTKPAIPRQVRYETERASWRRLVATASKPEVLQLKPQLSPPSVLQASTQPATSDQPRREPLNQINPIVACTLTMGARYAFQTAVSATTFRVSRLMNNKFNRMIFLKKIESEIGARAYVEFQASVAENKSFAKVILRKFHVLKRMIFLRKIASEIRATAYVEFQTSVAENKSFAKVIVRKGPKADQNCQETRIALLGNKDAGKSTLIHVLLKGMLDDGHGSRCEDALKRLRFKPFRNTEGAVAALEEISGDNGDPADMITIPSEVAGVIHKEEVNDETSEADVFQSFPRDVAGTIEIHVVLAVPEPVSDDMPIISPTLKRKA</sequence>
<accession>A0AA88I4D5</accession>
<keyword evidence="3" id="KW-1185">Reference proteome</keyword>
<dbReference type="AlphaFoldDB" id="A0AA88I4D5"/>
<reference evidence="2" key="1">
    <citation type="submission" date="2023-07" db="EMBL/GenBank/DDBJ databases">
        <title>Chromosome-level genome assembly of Artemia franciscana.</title>
        <authorList>
            <person name="Jo E."/>
        </authorList>
    </citation>
    <scope>NUCLEOTIDE SEQUENCE</scope>
    <source>
        <tissue evidence="2">Whole body</tissue>
    </source>
</reference>
<feature type="non-terminal residue" evidence="2">
    <location>
        <position position="1"/>
    </location>
</feature>
<protein>
    <submittedName>
        <fullName evidence="2">Uncharacterized protein</fullName>
    </submittedName>
</protein>
<evidence type="ECO:0000256" key="1">
    <source>
        <dbReference type="SAM" id="MobiDB-lite"/>
    </source>
</evidence>
<dbReference type="Proteomes" id="UP001187531">
    <property type="component" value="Unassembled WGS sequence"/>
</dbReference>
<gene>
    <name evidence="2" type="ORF">QYM36_004748</name>
</gene>
<feature type="compositionally biased region" description="Polar residues" evidence="1">
    <location>
        <begin position="153"/>
        <end position="165"/>
    </location>
</feature>
<feature type="compositionally biased region" description="Polar residues" evidence="1">
    <location>
        <begin position="50"/>
        <end position="62"/>
    </location>
</feature>
<feature type="region of interest" description="Disordered" evidence="1">
    <location>
        <begin position="255"/>
        <end position="276"/>
    </location>
</feature>
<name>A0AA88I4D5_ARTSF</name>
<feature type="compositionally biased region" description="Polar residues" evidence="1">
    <location>
        <begin position="257"/>
        <end position="271"/>
    </location>
</feature>
<comment type="caution">
    <text evidence="2">The sequence shown here is derived from an EMBL/GenBank/DDBJ whole genome shotgun (WGS) entry which is preliminary data.</text>
</comment>
<organism evidence="2 3">
    <name type="scientific">Artemia franciscana</name>
    <name type="common">Brine shrimp</name>
    <name type="synonym">Artemia sanfranciscana</name>
    <dbReference type="NCBI Taxonomy" id="6661"/>
    <lineage>
        <taxon>Eukaryota</taxon>
        <taxon>Metazoa</taxon>
        <taxon>Ecdysozoa</taxon>
        <taxon>Arthropoda</taxon>
        <taxon>Crustacea</taxon>
        <taxon>Branchiopoda</taxon>
        <taxon>Anostraca</taxon>
        <taxon>Artemiidae</taxon>
        <taxon>Artemia</taxon>
    </lineage>
</organism>